<dbReference type="InterPro" id="IPR023753">
    <property type="entry name" value="FAD/NAD-binding_dom"/>
</dbReference>
<evidence type="ECO:0000313" key="3">
    <source>
        <dbReference type="EMBL" id="GES11543.1"/>
    </source>
</evidence>
<dbReference type="GO" id="GO:0004497">
    <property type="term" value="F:monooxygenase activity"/>
    <property type="evidence" value="ECO:0007669"/>
    <property type="project" value="UniProtKB-KW"/>
</dbReference>
<name>A0A5M3WYK5_9ACTN</name>
<dbReference type="PRINTS" id="PR00411">
    <property type="entry name" value="PNDRDTASEI"/>
</dbReference>
<keyword evidence="4" id="KW-1185">Reference proteome</keyword>
<dbReference type="EMBL" id="BLAE01000030">
    <property type="protein sequence ID" value="GES11543.1"/>
    <property type="molecule type" value="Genomic_DNA"/>
</dbReference>
<dbReference type="Gene3D" id="3.50.50.60">
    <property type="entry name" value="FAD/NAD(P)-binding domain"/>
    <property type="match status" value="1"/>
</dbReference>
<evidence type="ECO:0000256" key="1">
    <source>
        <dbReference type="ARBA" id="ARBA00023002"/>
    </source>
</evidence>
<dbReference type="InterPro" id="IPR050982">
    <property type="entry name" value="Auxin_biosynth/cation_transpt"/>
</dbReference>
<dbReference type="Pfam" id="PF07992">
    <property type="entry name" value="Pyr_redox_2"/>
    <property type="match status" value="1"/>
</dbReference>
<feature type="domain" description="FAD/NAD(P)-binding" evidence="2">
    <location>
        <begin position="181"/>
        <end position="382"/>
    </location>
</feature>
<protein>
    <submittedName>
        <fullName evidence="3">Monooxygenase</fullName>
    </submittedName>
</protein>
<organism evidence="3 4">
    <name type="scientific">Acrocarpospora macrocephala</name>
    <dbReference type="NCBI Taxonomy" id="150177"/>
    <lineage>
        <taxon>Bacteria</taxon>
        <taxon>Bacillati</taxon>
        <taxon>Actinomycetota</taxon>
        <taxon>Actinomycetes</taxon>
        <taxon>Streptosporangiales</taxon>
        <taxon>Streptosporangiaceae</taxon>
        <taxon>Acrocarpospora</taxon>
    </lineage>
</organism>
<dbReference type="PANTHER" id="PTHR43539">
    <property type="entry name" value="FLAVIN-BINDING MONOOXYGENASE-LIKE PROTEIN (AFU_ORTHOLOGUE AFUA_4G09220)"/>
    <property type="match status" value="1"/>
</dbReference>
<dbReference type="SUPFAM" id="SSF51905">
    <property type="entry name" value="FAD/NAD(P)-binding domain"/>
    <property type="match status" value="2"/>
</dbReference>
<dbReference type="Proteomes" id="UP000331127">
    <property type="component" value="Unassembled WGS sequence"/>
</dbReference>
<evidence type="ECO:0000259" key="2">
    <source>
        <dbReference type="Pfam" id="PF07992"/>
    </source>
</evidence>
<dbReference type="OrthoDB" id="9808049at2"/>
<dbReference type="PANTHER" id="PTHR43539:SF68">
    <property type="entry name" value="FLAVIN-BINDING MONOOXYGENASE-LIKE PROTEIN (AFU_ORTHOLOGUE AFUA_4G09220)"/>
    <property type="match status" value="1"/>
</dbReference>
<dbReference type="InterPro" id="IPR036188">
    <property type="entry name" value="FAD/NAD-bd_sf"/>
</dbReference>
<gene>
    <name evidence="3" type="ORF">Amac_051400</name>
</gene>
<dbReference type="AlphaFoldDB" id="A0A5M3WYK5"/>
<keyword evidence="3" id="KW-0503">Monooxygenase</keyword>
<sequence>MSRTEGAEDVEGIFLAWLARFGDALECHAVNEVVDLFDAEGYWKDILAFTWSYRTFGGKEAIAEAVKATVAEARPSRVRAAEGRTPPRLVRRSTRSVIEAYFDFDTAIGGGTGFVRLLYDPGDPREPRAWILLTTLQELTGFEERIGARRPTGLRYSRNFSGENWLDERRKSRELADGSADVLVVGAGQAGLTLGARLVQLGVRTLLVEKNERVGDNWRNRYHSLTLHNEVWANSLPYLPFPETWPAFVPKDKLAGWLEGYAEFMELDVWTSTEFLDARYDPAARTWTARLRRGDGAVREVRAIHLVLATGGTSSVPRRPALPGLADFAGTVLHSSEFRSGVAYAGRKALVIGTGNSGHDVAQDLHANGAQVTIMQRSPTCVVSLVPSGTLVYAVYSEGPPADDVDLVTAAIPFPVLRNTYQWLTKKTCELDRELLDGLRRVGFRLDFGPDDTGFHMLFLRRGGGYYINVGCSELIAAGEIGFVHADDYDRFAESGLLMKDGEPRPFDLVVLATGYENQQDGIRRMLGDEVADKVGPVWGFDQNYIMRNMWQRTAQENFWITGGSLLDCRMYSRFLALQIKADLAGISRAEADLPSTSYDAGGVRS</sequence>
<dbReference type="GO" id="GO:0050660">
    <property type="term" value="F:flavin adenine dinucleotide binding"/>
    <property type="evidence" value="ECO:0007669"/>
    <property type="project" value="TreeGrafter"/>
</dbReference>
<keyword evidence="1" id="KW-0560">Oxidoreductase</keyword>
<reference evidence="3 4" key="1">
    <citation type="submission" date="2019-10" db="EMBL/GenBank/DDBJ databases">
        <title>Whole genome shotgun sequence of Acrocarpospora macrocephala NBRC 16266.</title>
        <authorList>
            <person name="Ichikawa N."/>
            <person name="Kimura A."/>
            <person name="Kitahashi Y."/>
            <person name="Komaki H."/>
            <person name="Oguchi A."/>
        </authorList>
    </citation>
    <scope>NUCLEOTIDE SEQUENCE [LARGE SCALE GENOMIC DNA]</scope>
    <source>
        <strain evidence="3 4">NBRC 16266</strain>
    </source>
</reference>
<dbReference type="PRINTS" id="PR00368">
    <property type="entry name" value="FADPNR"/>
</dbReference>
<proteinExistence type="predicted"/>
<comment type="caution">
    <text evidence="3">The sequence shown here is derived from an EMBL/GenBank/DDBJ whole genome shotgun (WGS) entry which is preliminary data.</text>
</comment>
<evidence type="ECO:0000313" key="4">
    <source>
        <dbReference type="Proteomes" id="UP000331127"/>
    </source>
</evidence>
<accession>A0A5M3WYK5</accession>
<dbReference type="RefSeq" id="WP_155356901.1">
    <property type="nucleotide sequence ID" value="NZ_BAAAHL010000068.1"/>
</dbReference>